<keyword evidence="3" id="KW-0235">DNA replication</keyword>
<evidence type="ECO:0000256" key="5">
    <source>
        <dbReference type="SAM" id="MobiDB-lite"/>
    </source>
</evidence>
<evidence type="ECO:0000256" key="3">
    <source>
        <dbReference type="ARBA" id="ARBA00022705"/>
    </source>
</evidence>
<dbReference type="GO" id="GO:0006297">
    <property type="term" value="P:nucleotide-excision repair, DNA gap filling"/>
    <property type="evidence" value="ECO:0007669"/>
    <property type="project" value="TreeGrafter"/>
</dbReference>
<comment type="subcellular location">
    <subcellularLocation>
        <location evidence="1">Nucleus</location>
    </subcellularLocation>
</comment>
<feature type="region of interest" description="Disordered" evidence="5">
    <location>
        <begin position="162"/>
        <end position="295"/>
    </location>
</feature>
<evidence type="ECO:0000256" key="1">
    <source>
        <dbReference type="ARBA" id="ARBA00004123"/>
    </source>
</evidence>
<organism evidence="6 7">
    <name type="scientific">Upupa epops</name>
    <name type="common">Eurasian hoopoe</name>
    <dbReference type="NCBI Taxonomy" id="57439"/>
    <lineage>
        <taxon>Eukaryota</taxon>
        <taxon>Metazoa</taxon>
        <taxon>Chordata</taxon>
        <taxon>Craniata</taxon>
        <taxon>Vertebrata</taxon>
        <taxon>Euteleostomi</taxon>
        <taxon>Archelosauria</taxon>
        <taxon>Archosauria</taxon>
        <taxon>Dinosauria</taxon>
        <taxon>Saurischia</taxon>
        <taxon>Theropoda</taxon>
        <taxon>Coelurosauria</taxon>
        <taxon>Aves</taxon>
        <taxon>Neognathae</taxon>
        <taxon>Neoaves</taxon>
        <taxon>Telluraves</taxon>
        <taxon>Coraciimorphae</taxon>
        <taxon>Bucerotiformes</taxon>
        <taxon>Upupidae</taxon>
        <taxon>Upupa</taxon>
    </lineage>
</organism>
<proteinExistence type="predicted"/>
<dbReference type="GO" id="GO:0043625">
    <property type="term" value="C:delta DNA polymerase complex"/>
    <property type="evidence" value="ECO:0007669"/>
    <property type="project" value="InterPro"/>
</dbReference>
<dbReference type="EMBL" id="VZRI01005756">
    <property type="protein sequence ID" value="NWU93928.1"/>
    <property type="molecule type" value="Genomic_DNA"/>
</dbReference>
<feature type="non-terminal residue" evidence="6">
    <location>
        <position position="306"/>
    </location>
</feature>
<evidence type="ECO:0000313" key="6">
    <source>
        <dbReference type="EMBL" id="NWU93928.1"/>
    </source>
</evidence>
<sequence length="306" mass="32598">AMKSKLAVIASVHVYSIQQALLRDSGPLYNTDYDIVKTNLHSCSKFSAIHCAAAVPRPPAEASRVQTAAQAASQTPSDSGSAGGPVLNGHGPSGSRQSSQQPRGIVGMFAAKAAPKAQDSAREAKAEVKEAPAVCAPSSRAPAKGNLINNFFGKAAMNKLKVSSVPEQPKEEKEAAKPSASVAEPPSSSSAAAEKPGRRAEATSVQQRDKKSRMKRVDKSDTEEDREPGTLKRKRRRVRQPVSDSSDEEGPCSPATPEEEKPPPPPPPPPALKTELEPLAAETPAGGKRRKRKRVLKYKMFLDEDE</sequence>
<dbReference type="GO" id="GO:0006271">
    <property type="term" value="P:DNA strand elongation involved in DNA replication"/>
    <property type="evidence" value="ECO:0007669"/>
    <property type="project" value="TreeGrafter"/>
</dbReference>
<dbReference type="PANTHER" id="PTHR17598:SF13">
    <property type="entry name" value="DNA POLYMERASE DELTA SUBUNIT 3"/>
    <property type="match status" value="1"/>
</dbReference>
<protein>
    <recommendedName>
        <fullName evidence="2">DNA polymerase delta subunit 3</fullName>
    </recommendedName>
</protein>
<feature type="region of interest" description="Disordered" evidence="5">
    <location>
        <begin position="62"/>
        <end position="101"/>
    </location>
</feature>
<dbReference type="OrthoDB" id="514823at2759"/>
<dbReference type="GO" id="GO:1904161">
    <property type="term" value="P:DNA synthesis involved in UV-damage excision repair"/>
    <property type="evidence" value="ECO:0007669"/>
    <property type="project" value="TreeGrafter"/>
</dbReference>
<dbReference type="Proteomes" id="UP000544127">
    <property type="component" value="Unassembled WGS sequence"/>
</dbReference>
<evidence type="ECO:0000256" key="2">
    <source>
        <dbReference type="ARBA" id="ARBA00017589"/>
    </source>
</evidence>
<comment type="caution">
    <text evidence="6">The sequence shown here is derived from an EMBL/GenBank/DDBJ whole genome shotgun (WGS) entry which is preliminary data.</text>
</comment>
<keyword evidence="7" id="KW-1185">Reference proteome</keyword>
<reference evidence="6 7" key="1">
    <citation type="submission" date="2019-09" db="EMBL/GenBank/DDBJ databases">
        <title>Bird 10,000 Genomes (B10K) Project - Family phase.</title>
        <authorList>
            <person name="Zhang G."/>
        </authorList>
    </citation>
    <scope>NUCLEOTIDE SEQUENCE [LARGE SCALE GENOMIC DNA]</scope>
    <source>
        <strain evidence="6">B10K-DU-012-37</strain>
    </source>
</reference>
<evidence type="ECO:0000256" key="4">
    <source>
        <dbReference type="ARBA" id="ARBA00023242"/>
    </source>
</evidence>
<dbReference type="PANTHER" id="PTHR17598">
    <property type="entry name" value="DNA POLYMERASE DELTA SUBUNIT 3"/>
    <property type="match status" value="1"/>
</dbReference>
<dbReference type="AlphaFoldDB" id="A0A7K6AV56"/>
<gene>
    <name evidence="6" type="primary">Pold3</name>
    <name evidence="6" type="ORF">UPUEPO_R08574</name>
</gene>
<name>A0A7K6AV56_UPUEP</name>
<keyword evidence="4" id="KW-0539">Nucleus</keyword>
<accession>A0A7K6AV56</accession>
<dbReference type="Pfam" id="PF09507">
    <property type="entry name" value="CDC27"/>
    <property type="match status" value="1"/>
</dbReference>
<feature type="compositionally biased region" description="Low complexity" evidence="5">
    <location>
        <begin position="177"/>
        <end position="194"/>
    </location>
</feature>
<evidence type="ECO:0000313" key="7">
    <source>
        <dbReference type="Proteomes" id="UP000544127"/>
    </source>
</evidence>
<feature type="compositionally biased region" description="Low complexity" evidence="5">
    <location>
        <begin position="62"/>
        <end position="77"/>
    </location>
</feature>
<dbReference type="InterPro" id="IPR019038">
    <property type="entry name" value="POLD3"/>
</dbReference>
<dbReference type="InterPro" id="IPR041913">
    <property type="entry name" value="POLD3_sf"/>
</dbReference>
<dbReference type="Gene3D" id="3.90.1030.20">
    <property type="entry name" value="DNA polymerase delta, p66 (Cdc27) subunit, wHTH domain"/>
    <property type="match status" value="1"/>
</dbReference>
<dbReference type="GO" id="GO:0003887">
    <property type="term" value="F:DNA-directed DNA polymerase activity"/>
    <property type="evidence" value="ECO:0007669"/>
    <property type="project" value="TreeGrafter"/>
</dbReference>
<feature type="non-terminal residue" evidence="6">
    <location>
        <position position="1"/>
    </location>
</feature>